<gene>
    <name evidence="1" type="ORF">RHP51_07330</name>
</gene>
<reference evidence="1 2" key="1">
    <citation type="submission" date="2023-09" db="EMBL/GenBank/DDBJ databases">
        <title>Thalassobella suaedae gen. nov., sp. nov., a marine bacterium of the family Flavobacteriaceae isolated from a halophyte Suaeda japonica.</title>
        <authorList>
            <person name="Lee S.Y."/>
            <person name="Hwang C.Y."/>
        </authorList>
    </citation>
    <scope>NUCLEOTIDE SEQUENCE [LARGE SCALE GENOMIC DNA]</scope>
    <source>
        <strain evidence="1 2">HL-DH14</strain>
    </source>
</reference>
<accession>A0ABY9XX22</accession>
<evidence type="ECO:0000313" key="2">
    <source>
        <dbReference type="Proteomes" id="UP001302806"/>
    </source>
</evidence>
<proteinExistence type="predicted"/>
<name>A0ABY9XX22_9FLAO</name>
<organism evidence="1 2">
    <name type="scientific">Thalassobellus suaedae</name>
    <dbReference type="NCBI Taxonomy" id="3074124"/>
    <lineage>
        <taxon>Bacteria</taxon>
        <taxon>Pseudomonadati</taxon>
        <taxon>Bacteroidota</taxon>
        <taxon>Flavobacteriia</taxon>
        <taxon>Flavobacteriales</taxon>
        <taxon>Flavobacteriaceae</taxon>
        <taxon>Thalassobellus</taxon>
    </lineage>
</organism>
<dbReference type="EMBL" id="CP134537">
    <property type="protein sequence ID" value="WNH10459.1"/>
    <property type="molecule type" value="Genomic_DNA"/>
</dbReference>
<dbReference type="Proteomes" id="UP001302806">
    <property type="component" value="Chromosome"/>
</dbReference>
<sequence length="58" mass="6196">MFPGSIVLLYSIQPLVFVIPPVDSEDKATPLLSCNSTVSEASGCVFPTLSKLVAKKRT</sequence>
<evidence type="ECO:0000313" key="1">
    <source>
        <dbReference type="EMBL" id="WNH10459.1"/>
    </source>
</evidence>
<dbReference type="RefSeq" id="WP_415866721.1">
    <property type="nucleotide sequence ID" value="NZ_CP134537.1"/>
</dbReference>
<protein>
    <submittedName>
        <fullName evidence="1">Uncharacterized protein</fullName>
    </submittedName>
</protein>